<evidence type="ECO:0008006" key="20">
    <source>
        <dbReference type="Google" id="ProtNLM"/>
    </source>
</evidence>
<dbReference type="Proteomes" id="UP001209476">
    <property type="component" value="Unassembled WGS sequence"/>
</dbReference>
<dbReference type="Proteomes" id="UP001208620">
    <property type="component" value="Unassembled WGS sequence"/>
</dbReference>
<reference evidence="13 14" key="1">
    <citation type="submission" date="2018-08" db="EMBL/GenBank/DDBJ databases">
        <title>A genome reference for cultivated species of the human gut microbiota.</title>
        <authorList>
            <person name="Zou Y."/>
            <person name="Xue W."/>
            <person name="Luo G."/>
        </authorList>
    </citation>
    <scope>NUCLEOTIDE SEQUENCE [LARGE SCALE GENOMIC DNA]</scope>
    <source>
        <strain evidence="10 15">AF11-14</strain>
        <strain evidence="12 13">AF38-11</strain>
        <strain evidence="11 14">AM16-54</strain>
    </source>
</reference>
<accession>A0A174R2N6</accession>
<evidence type="ECO:0000313" key="12">
    <source>
        <dbReference type="EMBL" id="RHL37780.1"/>
    </source>
</evidence>
<feature type="transmembrane region" description="Helical" evidence="1">
    <location>
        <begin position="12"/>
        <end position="36"/>
    </location>
</feature>
<evidence type="ECO:0000313" key="14">
    <source>
        <dbReference type="Proteomes" id="UP000284548"/>
    </source>
</evidence>
<proteinExistence type="predicted"/>
<evidence type="ECO:0000313" key="17">
    <source>
        <dbReference type="Proteomes" id="UP000406735"/>
    </source>
</evidence>
<dbReference type="EMBL" id="JAPDUM010000001">
    <property type="protein sequence ID" value="MCW4165480.1"/>
    <property type="molecule type" value="Genomic_DNA"/>
</dbReference>
<evidence type="ECO:0000313" key="16">
    <source>
        <dbReference type="Proteomes" id="UP000358159"/>
    </source>
</evidence>
<dbReference type="Proteomes" id="UP000358159">
    <property type="component" value="Unassembled WGS sequence"/>
</dbReference>
<keyword evidence="1" id="KW-0812">Transmembrane</keyword>
<evidence type="ECO:0000313" key="5">
    <source>
        <dbReference type="EMBL" id="MCW4165480.1"/>
    </source>
</evidence>
<evidence type="ECO:0000313" key="3">
    <source>
        <dbReference type="EMBL" id="MCW4131330.1"/>
    </source>
</evidence>
<evidence type="ECO:0000313" key="9">
    <source>
        <dbReference type="EMBL" id="MQO92325.1"/>
    </source>
</evidence>
<evidence type="ECO:0000256" key="1">
    <source>
        <dbReference type="SAM" id="Phobius"/>
    </source>
</evidence>
<evidence type="ECO:0000313" key="10">
    <source>
        <dbReference type="EMBL" id="RGW71034.1"/>
    </source>
</evidence>
<evidence type="ECO:0000313" key="18">
    <source>
        <dbReference type="Proteomes" id="UP000421283"/>
    </source>
</evidence>
<evidence type="ECO:0000313" key="6">
    <source>
        <dbReference type="EMBL" id="MQN08365.1"/>
    </source>
</evidence>
<sequence>MAKMNKKLITLLHTLPSMGMAFIVLGVLLMVASFAFSIQGNSVLFAGLFFILAGVAGFVYSLKKG</sequence>
<evidence type="ECO:0000313" key="19">
    <source>
        <dbReference type="Proteomes" id="UP000423156"/>
    </source>
</evidence>
<dbReference type="Proteomes" id="UP001209417">
    <property type="component" value="Unassembled WGS sequence"/>
</dbReference>
<evidence type="ECO:0000313" key="4">
    <source>
        <dbReference type="EMBL" id="MCW4137351.1"/>
    </source>
</evidence>
<dbReference type="EMBL" id="VZAZ01000022">
    <property type="protein sequence ID" value="MQO55059.1"/>
    <property type="molecule type" value="Genomic_DNA"/>
</dbReference>
<keyword evidence="1" id="KW-1133">Transmembrane helix</keyword>
<protein>
    <recommendedName>
        <fullName evidence="20">Quinolinate synthetase A</fullName>
    </recommendedName>
</protein>
<dbReference type="EMBL" id="QROP01000018">
    <property type="protein sequence ID" value="RHL37780.1"/>
    <property type="molecule type" value="Genomic_DNA"/>
</dbReference>
<dbReference type="Proteomes" id="UP000283672">
    <property type="component" value="Unassembled WGS sequence"/>
</dbReference>
<name>A0A174R2N6_9BACT</name>
<gene>
    <name evidence="12" type="ORF">DW026_08555</name>
    <name evidence="11" type="ORF">DW192_08120</name>
    <name evidence="10" type="ORF">DWV60_00540</name>
    <name evidence="9" type="ORF">F7D31_06535</name>
    <name evidence="8" type="ORF">F7D42_04920</name>
    <name evidence="7" type="ORF">F7D71_08825</name>
    <name evidence="6" type="ORF">F7D97_00125</name>
    <name evidence="2" type="ORF">LYY06_01000</name>
    <name evidence="5" type="ORF">ONS98_09660</name>
    <name evidence="4" type="ORF">ONT01_06110</name>
    <name evidence="3" type="ORF">ONT19_06955</name>
</gene>
<keyword evidence="1" id="KW-0472">Membrane</keyword>
<dbReference type="Proteomes" id="UP001200307">
    <property type="component" value="Unassembled WGS sequence"/>
</dbReference>
<evidence type="ECO:0000313" key="7">
    <source>
        <dbReference type="EMBL" id="MQN77952.1"/>
    </source>
</evidence>
<feature type="transmembrane region" description="Helical" evidence="1">
    <location>
        <begin position="42"/>
        <end position="62"/>
    </location>
</feature>
<comment type="caution">
    <text evidence="10">The sequence shown here is derived from an EMBL/GenBank/DDBJ whole genome shotgun (WGS) entry which is preliminary data.</text>
</comment>
<evidence type="ECO:0000313" key="13">
    <source>
        <dbReference type="Proteomes" id="UP000283672"/>
    </source>
</evidence>
<evidence type="ECO:0000313" key="8">
    <source>
        <dbReference type="EMBL" id="MQO55059.1"/>
    </source>
</evidence>
<reference evidence="2" key="3">
    <citation type="submission" date="2021-12" db="EMBL/GenBank/DDBJ databases">
        <authorList>
            <person name="Lv X."/>
        </authorList>
    </citation>
    <scope>NUCLEOTIDE SEQUENCE</scope>
    <source>
        <strain evidence="2">HF2106</strain>
    </source>
</reference>
<dbReference type="EMBL" id="JAPDVG010000001">
    <property type="protein sequence ID" value="MCW4131330.1"/>
    <property type="molecule type" value="Genomic_DNA"/>
</dbReference>
<dbReference type="EMBL" id="JAPDVD010000001">
    <property type="protein sequence ID" value="MCW4137351.1"/>
    <property type="molecule type" value="Genomic_DNA"/>
</dbReference>
<evidence type="ECO:0000313" key="15">
    <source>
        <dbReference type="Proteomes" id="UP000286077"/>
    </source>
</evidence>
<dbReference type="EMBL" id="VZAP01000083">
    <property type="protein sequence ID" value="MQO92325.1"/>
    <property type="molecule type" value="Genomic_DNA"/>
</dbReference>
<dbReference type="Proteomes" id="UP000406735">
    <property type="component" value="Unassembled WGS sequence"/>
</dbReference>
<dbReference type="EMBL" id="VZCY01000004">
    <property type="protein sequence ID" value="MQN08365.1"/>
    <property type="molecule type" value="Genomic_DNA"/>
</dbReference>
<dbReference type="EMBL" id="QSAQ01000001">
    <property type="protein sequence ID" value="RGW71034.1"/>
    <property type="molecule type" value="Genomic_DNA"/>
</dbReference>
<evidence type="ECO:0000313" key="2">
    <source>
        <dbReference type="EMBL" id="MCE4120843.1"/>
    </source>
</evidence>
<dbReference type="AlphaFoldDB" id="A0A174R2N6"/>
<organism evidence="10 15">
    <name type="scientific">Segatella copri</name>
    <dbReference type="NCBI Taxonomy" id="165179"/>
    <lineage>
        <taxon>Bacteria</taxon>
        <taxon>Pseudomonadati</taxon>
        <taxon>Bacteroidota</taxon>
        <taxon>Bacteroidia</taxon>
        <taxon>Bacteroidales</taxon>
        <taxon>Prevotellaceae</taxon>
        <taxon>Segatella</taxon>
    </lineage>
</organism>
<dbReference type="Proteomes" id="UP000286077">
    <property type="component" value="Unassembled WGS sequence"/>
</dbReference>
<dbReference type="Proteomes" id="UP000284548">
    <property type="component" value="Unassembled WGS sequence"/>
</dbReference>
<dbReference type="EMBL" id="JAJTVO010000001">
    <property type="protein sequence ID" value="MCE4120843.1"/>
    <property type="molecule type" value="Genomic_DNA"/>
</dbReference>
<reference evidence="16 17" key="2">
    <citation type="submission" date="2019-09" db="EMBL/GenBank/DDBJ databases">
        <title>Distinct polysaccharide growth profiles of human intestinal Prevotella copri isolates.</title>
        <authorList>
            <person name="Fehlner-Peach H."/>
            <person name="Magnabosco C."/>
            <person name="Raghavan V."/>
            <person name="Scher J.U."/>
            <person name="Tett A."/>
            <person name="Cox L.M."/>
            <person name="Gottsegen C."/>
            <person name="Watters A."/>
            <person name="Wiltshire- Gordon J.D."/>
            <person name="Segata N."/>
            <person name="Bonneau R."/>
            <person name="Littman D.R."/>
        </authorList>
    </citation>
    <scope>NUCLEOTIDE SEQUENCE [LARGE SCALE GENOMIC DNA]</scope>
    <source>
        <strain evidence="7 19">BU41712</strain>
        <strain evidence="8 16">BVe41219</strain>
        <strain evidence="18">iAU3127</strain>
        <strain evidence="9">IAU3127</strain>
        <strain evidence="6">IK21513</strain>
        <strain evidence="17">iK21513</strain>
    </source>
</reference>
<dbReference type="Proteomes" id="UP000423156">
    <property type="component" value="Unassembled WGS sequence"/>
</dbReference>
<evidence type="ECO:0000313" key="11">
    <source>
        <dbReference type="EMBL" id="RHH82599.1"/>
    </source>
</evidence>
<dbReference type="Proteomes" id="UP000421283">
    <property type="component" value="Unassembled WGS sequence"/>
</dbReference>
<dbReference type="EMBL" id="QRKB01000017">
    <property type="protein sequence ID" value="RHH82599.1"/>
    <property type="molecule type" value="Genomic_DNA"/>
</dbReference>
<reference evidence="3" key="4">
    <citation type="submission" date="2022-11" db="EMBL/GenBank/DDBJ databases">
        <title>Genomic repertoires linked with pathogenic potency of arthritogenic Prevotella copri isolated from the gut of rheumatoid arthritis patients.</title>
        <authorList>
            <person name="Nii T."/>
            <person name="Maeda Y."/>
            <person name="Motooka D."/>
            <person name="Naito M."/>
            <person name="Matsumoto Y."/>
            <person name="Ogawa T."/>
            <person name="Oguro-Igashira E."/>
            <person name="Kishikawa T."/>
            <person name="Yamashita M."/>
            <person name="Koizumi S."/>
            <person name="Kurakawa T."/>
            <person name="Okumura R."/>
            <person name="Kayama H."/>
            <person name="Murakami M."/>
            <person name="Sakaguchi T."/>
            <person name="Das B."/>
            <person name="Nakamura S."/>
            <person name="Okada Y."/>
            <person name="Kumanogoh A."/>
            <person name="Takeda K."/>
        </authorList>
    </citation>
    <scope>NUCLEOTIDE SEQUENCE</scope>
    <source>
        <strain evidence="3">H019-1</strain>
        <strain evidence="4">H105_2-2</strain>
        <strain evidence="5">RA-N001-16</strain>
    </source>
</reference>
<dbReference type="EMBL" id="VZBZ01000119">
    <property type="protein sequence ID" value="MQN77952.1"/>
    <property type="molecule type" value="Genomic_DNA"/>
</dbReference>
<dbReference type="RefSeq" id="WP_118139066.1">
    <property type="nucleotide sequence ID" value="NZ_CP042464.1"/>
</dbReference>